<evidence type="ECO:0000256" key="7">
    <source>
        <dbReference type="ARBA" id="ARBA00023136"/>
    </source>
</evidence>
<feature type="transmembrane region" description="Helical" evidence="11">
    <location>
        <begin position="632"/>
        <end position="655"/>
    </location>
</feature>
<evidence type="ECO:0000256" key="9">
    <source>
        <dbReference type="ARBA" id="ARBA00023180"/>
    </source>
</evidence>
<evidence type="ECO:0000256" key="3">
    <source>
        <dbReference type="ARBA" id="ARBA00022692"/>
    </source>
</evidence>
<feature type="transmembrane region" description="Helical" evidence="11">
    <location>
        <begin position="675"/>
        <end position="694"/>
    </location>
</feature>
<feature type="domain" description="G-protein coupled receptors family 3 profile" evidence="12">
    <location>
        <begin position="561"/>
        <end position="825"/>
    </location>
</feature>
<dbReference type="InterPro" id="IPR017978">
    <property type="entry name" value="GPCR_3_C"/>
</dbReference>
<dbReference type="CDD" id="cd15283">
    <property type="entry name" value="7tmC_V2R_pheromone"/>
    <property type="match status" value="1"/>
</dbReference>
<dbReference type="PRINTS" id="PR01535">
    <property type="entry name" value="VOMERONASL2R"/>
</dbReference>
<organism evidence="13 14">
    <name type="scientific">Pogona vitticeps</name>
    <name type="common">central bearded dragon</name>
    <dbReference type="NCBI Taxonomy" id="103695"/>
    <lineage>
        <taxon>Eukaryota</taxon>
        <taxon>Metazoa</taxon>
        <taxon>Chordata</taxon>
        <taxon>Craniata</taxon>
        <taxon>Vertebrata</taxon>
        <taxon>Euteleostomi</taxon>
        <taxon>Lepidosauria</taxon>
        <taxon>Squamata</taxon>
        <taxon>Bifurcata</taxon>
        <taxon>Unidentata</taxon>
        <taxon>Episquamata</taxon>
        <taxon>Toxicofera</taxon>
        <taxon>Iguania</taxon>
        <taxon>Acrodonta</taxon>
        <taxon>Agamidae</taxon>
        <taxon>Amphibolurinae</taxon>
        <taxon>Pogona</taxon>
    </lineage>
</organism>
<dbReference type="InterPro" id="IPR000337">
    <property type="entry name" value="GPCR_3"/>
</dbReference>
<dbReference type="Pfam" id="PF07562">
    <property type="entry name" value="NCD3G"/>
    <property type="match status" value="1"/>
</dbReference>
<dbReference type="PROSITE" id="PS00981">
    <property type="entry name" value="G_PROTEIN_RECEP_F3_3"/>
    <property type="match status" value="1"/>
</dbReference>
<comment type="subcellular location">
    <subcellularLocation>
        <location evidence="1">Cell membrane</location>
        <topology evidence="1">Multi-pass membrane protein</topology>
    </subcellularLocation>
</comment>
<feature type="transmembrane region" description="Helical" evidence="11">
    <location>
        <begin position="755"/>
        <end position="775"/>
    </location>
</feature>
<dbReference type="GeneID" id="140708242"/>
<dbReference type="Pfam" id="PF01094">
    <property type="entry name" value="ANF_receptor"/>
    <property type="match status" value="1"/>
</dbReference>
<dbReference type="InterPro" id="IPR038550">
    <property type="entry name" value="GPCR_3_9-Cys_sf"/>
</dbReference>
<dbReference type="SUPFAM" id="SSF53822">
    <property type="entry name" value="Periplasmic binding protein-like I"/>
    <property type="match status" value="1"/>
</dbReference>
<keyword evidence="6" id="KW-0297">G-protein coupled receptor</keyword>
<reference evidence="14" key="1">
    <citation type="submission" date="2025-08" db="UniProtKB">
        <authorList>
            <consortium name="RefSeq"/>
        </authorList>
    </citation>
    <scope>IDENTIFICATION</scope>
</reference>
<accession>A0ABM5GQ19</accession>
<keyword evidence="13" id="KW-1185">Reference proteome</keyword>
<keyword evidence="8" id="KW-0675">Receptor</keyword>
<keyword evidence="2" id="KW-1003">Cell membrane</keyword>
<dbReference type="InterPro" id="IPR004073">
    <property type="entry name" value="GPCR_3_vmron_rcpt_2"/>
</dbReference>
<dbReference type="Proteomes" id="UP001652642">
    <property type="component" value="Chromosome 6"/>
</dbReference>
<feature type="transmembrane region" description="Helical" evidence="11">
    <location>
        <begin position="560"/>
        <end position="581"/>
    </location>
</feature>
<sequence length="831" mass="94715">MGIYPEELFITPPLSFSTFVFQSVRKNYQHIFALHFAVDEINKDVSLLPNITLGFQIYENLFQPSVNYDVTLSLLSEGERAFPNFKCGKRKKMAAVIGGLNAEMSMQIATILGLYHIPQLTYGSFKPVIYDTSHFPFTYQMFPNESFQYEGIVELLKYFRWIWIGLIVSNDNSGEEFAQNLKAVLNDIGICVAFTEKTPLMFLVSSPQMTPEFNFVSTGNLLMILHKTKANVIVVHGDTSSLQGLIMLLYTQKTTVQKVKEKVWITSTHGDFTSKIFPDDWNIKYFHGSLFMAIHKNTVPGFRTFLHRYDPYQHKDSLFMRQFWNDAFSCTVINSYETKESRKQCERRENLGSLPGTVFEMSMSDQSYSIYNAVYAVAHALHAMHLQKQTVRIKANRLAHQGLNVWELHPFLKKTHFNNSAGNEIFFNENLELQSGSYDIVNLVSFPNTSFIRVRVGMVDSQAAFDQRLHINTDVIQWPKAFNQTLPQSMCSERCHPGYYRKVRKEEQSCCYDCFRCQKRMISKQTDAYKCYKCPDHKHPNKDQDSCISKVLTFLGYNELLGIGLAASAFSFSLLTTIVLLTFVKHRNTPIVKANNRDLTYLLLISLLLCFLCSLMFIGRPSKITCLLRQTAFGNVFSLALSCVLAKTITVVLAFRATNPGNKMRKWVGKSLPRYLILLCSIVQVVICAIWLGTSPPFPDLDMVSQTGQIVVQCNEGSEMMFYTVLAYMGVQALVSFTMAYLARKLPSTFNETKFITFSMLVFCSVWVTFIPTYLSSKGKYVVAVEIFCILASSAGLLSCIFAPKIYIILLKPNMNTRGHLFKNNSCIQSH</sequence>
<dbReference type="RefSeq" id="XP_072859713.1">
    <property type="nucleotide sequence ID" value="XM_073003612.1"/>
</dbReference>
<dbReference type="PROSITE" id="PS50259">
    <property type="entry name" value="G_PROTEIN_RECEP_F3_4"/>
    <property type="match status" value="1"/>
</dbReference>
<keyword evidence="7 11" id="KW-0472">Membrane</keyword>
<keyword evidence="9" id="KW-0325">Glycoprotein</keyword>
<evidence type="ECO:0000256" key="2">
    <source>
        <dbReference type="ARBA" id="ARBA00022475"/>
    </source>
</evidence>
<evidence type="ECO:0000313" key="13">
    <source>
        <dbReference type="Proteomes" id="UP001652642"/>
    </source>
</evidence>
<dbReference type="PANTHER" id="PTHR24061">
    <property type="entry name" value="CALCIUM-SENSING RECEPTOR-RELATED"/>
    <property type="match status" value="1"/>
</dbReference>
<dbReference type="Gene3D" id="2.10.50.30">
    <property type="entry name" value="GPCR, family 3, nine cysteines domain"/>
    <property type="match status" value="1"/>
</dbReference>
<protein>
    <submittedName>
        <fullName evidence="14">Vomeronasal type-2 receptor 26-like</fullName>
    </submittedName>
</protein>
<evidence type="ECO:0000256" key="11">
    <source>
        <dbReference type="SAM" id="Phobius"/>
    </source>
</evidence>
<evidence type="ECO:0000256" key="4">
    <source>
        <dbReference type="ARBA" id="ARBA00022729"/>
    </source>
</evidence>
<proteinExistence type="predicted"/>
<dbReference type="PRINTS" id="PR00248">
    <property type="entry name" value="GPCRMGR"/>
</dbReference>
<evidence type="ECO:0000256" key="1">
    <source>
        <dbReference type="ARBA" id="ARBA00004651"/>
    </source>
</evidence>
<dbReference type="Gene3D" id="3.40.50.2300">
    <property type="match status" value="2"/>
</dbReference>
<keyword evidence="10" id="KW-0807">Transducer</keyword>
<evidence type="ECO:0000256" key="10">
    <source>
        <dbReference type="ARBA" id="ARBA00023224"/>
    </source>
</evidence>
<gene>
    <name evidence="14" type="primary">LOC140708242</name>
</gene>
<evidence type="ECO:0000313" key="14">
    <source>
        <dbReference type="RefSeq" id="XP_072859713.1"/>
    </source>
</evidence>
<keyword evidence="3 11" id="KW-0812">Transmembrane</keyword>
<evidence type="ECO:0000259" key="12">
    <source>
        <dbReference type="PROSITE" id="PS50259"/>
    </source>
</evidence>
<keyword evidence="5 11" id="KW-1133">Transmembrane helix</keyword>
<dbReference type="InterPro" id="IPR000068">
    <property type="entry name" value="GPCR_3_Ca_sens_rcpt-rel"/>
</dbReference>
<evidence type="ECO:0000256" key="6">
    <source>
        <dbReference type="ARBA" id="ARBA00023040"/>
    </source>
</evidence>
<dbReference type="InterPro" id="IPR028082">
    <property type="entry name" value="Peripla_BP_I"/>
</dbReference>
<dbReference type="PANTHER" id="PTHR24061:SF599">
    <property type="entry name" value="G-PROTEIN COUPLED RECEPTORS FAMILY 3 PROFILE DOMAIN-CONTAINING PROTEIN"/>
    <property type="match status" value="1"/>
</dbReference>
<keyword evidence="4" id="KW-0732">Signal</keyword>
<dbReference type="InterPro" id="IPR011500">
    <property type="entry name" value="GPCR_3_9-Cys_dom"/>
</dbReference>
<feature type="transmembrane region" description="Helical" evidence="11">
    <location>
        <begin position="601"/>
        <end position="620"/>
    </location>
</feature>
<dbReference type="InterPro" id="IPR017979">
    <property type="entry name" value="GPCR_3_CS"/>
</dbReference>
<name>A0ABM5GQ19_9SAUR</name>
<dbReference type="InterPro" id="IPR001828">
    <property type="entry name" value="ANF_lig-bd_rcpt"/>
</dbReference>
<dbReference type="Pfam" id="PF00003">
    <property type="entry name" value="7tm_3"/>
    <property type="match status" value="1"/>
</dbReference>
<feature type="transmembrane region" description="Helical" evidence="11">
    <location>
        <begin position="781"/>
        <end position="808"/>
    </location>
</feature>
<evidence type="ECO:0000256" key="8">
    <source>
        <dbReference type="ARBA" id="ARBA00023170"/>
    </source>
</evidence>
<evidence type="ECO:0000256" key="5">
    <source>
        <dbReference type="ARBA" id="ARBA00022989"/>
    </source>
</evidence>
<feature type="transmembrane region" description="Helical" evidence="11">
    <location>
        <begin position="720"/>
        <end position="743"/>
    </location>
</feature>